<keyword evidence="1" id="KW-0472">Membrane</keyword>
<proteinExistence type="predicted"/>
<keyword evidence="1" id="KW-0812">Transmembrane</keyword>
<comment type="caution">
    <text evidence="2">The sequence shown here is derived from an EMBL/GenBank/DDBJ whole genome shotgun (WGS) entry which is preliminary data.</text>
</comment>
<accession>A0A1X0P0C7</accession>
<dbReference type="VEuPathDB" id="TriTrypDB:TM35_000092980"/>
<evidence type="ECO:0000256" key="1">
    <source>
        <dbReference type="SAM" id="Phobius"/>
    </source>
</evidence>
<keyword evidence="3" id="KW-1185">Reference proteome</keyword>
<protein>
    <submittedName>
        <fullName evidence="2">Uncharacterized protein</fullName>
    </submittedName>
</protein>
<dbReference type="AlphaFoldDB" id="A0A1X0P0C7"/>
<keyword evidence="1" id="KW-1133">Transmembrane helix</keyword>
<gene>
    <name evidence="2" type="ORF">TM35_000092980</name>
</gene>
<reference evidence="2 3" key="1">
    <citation type="submission" date="2017-03" db="EMBL/GenBank/DDBJ databases">
        <title>An alternative strategy for trypanosome survival in the mammalian bloodstream revealed through genome and transcriptome analysis of the ubiquitous bovine parasite Trypanosoma (Megatrypanum) theileri.</title>
        <authorList>
            <person name="Kelly S."/>
            <person name="Ivens A."/>
            <person name="Mott A."/>
            <person name="O'Neill E."/>
            <person name="Emms D."/>
            <person name="Macleod O."/>
            <person name="Voorheis P."/>
            <person name="Matthews J."/>
            <person name="Matthews K."/>
            <person name="Carrington M."/>
        </authorList>
    </citation>
    <scope>NUCLEOTIDE SEQUENCE [LARGE SCALE GENOMIC DNA]</scope>
    <source>
        <strain evidence="2">Edinburgh</strain>
    </source>
</reference>
<dbReference type="GeneID" id="39984317"/>
<feature type="transmembrane region" description="Helical" evidence="1">
    <location>
        <begin position="82"/>
        <end position="98"/>
    </location>
</feature>
<dbReference type="RefSeq" id="XP_028884314.1">
    <property type="nucleotide sequence ID" value="XM_029024537.1"/>
</dbReference>
<evidence type="ECO:0000313" key="3">
    <source>
        <dbReference type="Proteomes" id="UP000192257"/>
    </source>
</evidence>
<organism evidence="2 3">
    <name type="scientific">Trypanosoma theileri</name>
    <dbReference type="NCBI Taxonomy" id="67003"/>
    <lineage>
        <taxon>Eukaryota</taxon>
        <taxon>Discoba</taxon>
        <taxon>Euglenozoa</taxon>
        <taxon>Kinetoplastea</taxon>
        <taxon>Metakinetoplastina</taxon>
        <taxon>Trypanosomatida</taxon>
        <taxon>Trypanosomatidae</taxon>
        <taxon>Trypanosoma</taxon>
    </lineage>
</organism>
<evidence type="ECO:0000313" key="2">
    <source>
        <dbReference type="EMBL" id="ORC90248.1"/>
    </source>
</evidence>
<dbReference type="Proteomes" id="UP000192257">
    <property type="component" value="Unassembled WGS sequence"/>
</dbReference>
<dbReference type="EMBL" id="NBCO01000009">
    <property type="protein sequence ID" value="ORC90248.1"/>
    <property type="molecule type" value="Genomic_DNA"/>
</dbReference>
<sequence length="104" mass="11385">MVLEPGGPYPPQCFFFCQHLGVGAADPRCQPRLAFGNEGCPIAAPSLSTSISQGKAKQTSHIVVVGQAVGCQQTKTLVRRNVLVVLTSLFLYFPWISFSHHTWR</sequence>
<name>A0A1X0P0C7_9TRYP</name>